<evidence type="ECO:0000313" key="3">
    <source>
        <dbReference type="WBParaSite" id="Csp11.Scaffold629.g11172.t1"/>
    </source>
</evidence>
<evidence type="ECO:0000259" key="1">
    <source>
        <dbReference type="PROSITE" id="PS50853"/>
    </source>
</evidence>
<reference evidence="3" key="1">
    <citation type="submission" date="2016-11" db="UniProtKB">
        <authorList>
            <consortium name="WormBaseParasite"/>
        </authorList>
    </citation>
    <scope>IDENTIFICATION</scope>
</reference>
<accession>A0A1I7TRY6</accession>
<dbReference type="WBParaSite" id="Csp11.Scaffold629.g11172.t1">
    <property type="protein sequence ID" value="Csp11.Scaffold629.g11172.t1"/>
    <property type="gene ID" value="Csp11.Scaffold629.g11172"/>
</dbReference>
<sequence>MVVLAVRPINDQGNGSVSTDTVAFLNSQGELKKVSLHNVKPINASHVNISWIWDTSSDCNTKHAVQITCLDLTGSEISATVANDRTFWMLGGLEAETAYDCDLKAIDNHGNFGPASKKFRIHTKQHLPNQVPLIQKLMMKQMKDSYTTILEWTAIELQKPNRSENGCGYKIFIYISETATEAIELEMPVQRLSDRRNPSARLDGLKLMYMYTIKVAGYNPGGIGPISESKSIRLGSPGSMDYTSSGSSLSLFILLLVSFIWNF</sequence>
<dbReference type="InterPro" id="IPR013783">
    <property type="entry name" value="Ig-like_fold"/>
</dbReference>
<dbReference type="Proteomes" id="UP000095282">
    <property type="component" value="Unplaced"/>
</dbReference>
<organism evidence="2 3">
    <name type="scientific">Caenorhabditis tropicalis</name>
    <dbReference type="NCBI Taxonomy" id="1561998"/>
    <lineage>
        <taxon>Eukaryota</taxon>
        <taxon>Metazoa</taxon>
        <taxon>Ecdysozoa</taxon>
        <taxon>Nematoda</taxon>
        <taxon>Chromadorea</taxon>
        <taxon>Rhabditida</taxon>
        <taxon>Rhabditina</taxon>
        <taxon>Rhabditomorpha</taxon>
        <taxon>Rhabditoidea</taxon>
        <taxon>Rhabditidae</taxon>
        <taxon>Peloderinae</taxon>
        <taxon>Caenorhabditis</taxon>
    </lineage>
</organism>
<evidence type="ECO:0000313" key="2">
    <source>
        <dbReference type="Proteomes" id="UP000095282"/>
    </source>
</evidence>
<dbReference type="InterPro" id="IPR003961">
    <property type="entry name" value="FN3_dom"/>
</dbReference>
<dbReference type="STRING" id="1561998.A0A1I7TRY6"/>
<dbReference type="PROSITE" id="PS50853">
    <property type="entry name" value="FN3"/>
    <property type="match status" value="1"/>
</dbReference>
<dbReference type="Gene3D" id="2.60.40.10">
    <property type="entry name" value="Immunoglobulins"/>
    <property type="match status" value="2"/>
</dbReference>
<dbReference type="InterPro" id="IPR036116">
    <property type="entry name" value="FN3_sf"/>
</dbReference>
<feature type="domain" description="Fibronectin type-III" evidence="1">
    <location>
        <begin position="133"/>
        <end position="237"/>
    </location>
</feature>
<dbReference type="AlphaFoldDB" id="A0A1I7TRY6"/>
<dbReference type="eggNOG" id="KOG3513">
    <property type="taxonomic scope" value="Eukaryota"/>
</dbReference>
<dbReference type="SUPFAM" id="SSF49265">
    <property type="entry name" value="Fibronectin type III"/>
    <property type="match status" value="1"/>
</dbReference>
<proteinExistence type="predicted"/>
<keyword evidence="2" id="KW-1185">Reference proteome</keyword>
<name>A0A1I7TRY6_9PELO</name>
<protein>
    <submittedName>
        <fullName evidence="3">Fibronectin type-III domain-containing protein</fullName>
    </submittedName>
</protein>